<organism evidence="14 15">
    <name type="scientific">Synchytrium microbalum</name>
    <dbReference type="NCBI Taxonomy" id="1806994"/>
    <lineage>
        <taxon>Eukaryota</taxon>
        <taxon>Fungi</taxon>
        <taxon>Fungi incertae sedis</taxon>
        <taxon>Chytridiomycota</taxon>
        <taxon>Chytridiomycota incertae sedis</taxon>
        <taxon>Chytridiomycetes</taxon>
        <taxon>Synchytriales</taxon>
        <taxon>Synchytriaceae</taxon>
        <taxon>Synchytrium</taxon>
    </lineage>
</organism>
<dbReference type="GO" id="GO:1902600">
    <property type="term" value="P:proton transmembrane transport"/>
    <property type="evidence" value="ECO:0007669"/>
    <property type="project" value="TreeGrafter"/>
</dbReference>
<dbReference type="Pfam" id="PF00690">
    <property type="entry name" value="Cation_ATPase_N"/>
    <property type="match status" value="1"/>
</dbReference>
<dbReference type="GO" id="GO:0006883">
    <property type="term" value="P:intracellular sodium ion homeostasis"/>
    <property type="evidence" value="ECO:0007669"/>
    <property type="project" value="TreeGrafter"/>
</dbReference>
<keyword evidence="15" id="KW-1185">Reference proteome</keyword>
<comment type="subcellular location">
    <subcellularLocation>
        <location evidence="1">Cell membrane</location>
        <topology evidence="1">Multi-pass membrane protein</topology>
    </subcellularLocation>
</comment>
<dbReference type="SFLD" id="SFLDS00003">
    <property type="entry name" value="Haloacid_Dehalogenase"/>
    <property type="match status" value="1"/>
</dbReference>
<evidence type="ECO:0000256" key="3">
    <source>
        <dbReference type="ARBA" id="ARBA00022692"/>
    </source>
</evidence>
<evidence type="ECO:0000256" key="7">
    <source>
        <dbReference type="ARBA" id="ARBA00022967"/>
    </source>
</evidence>
<dbReference type="GO" id="GO:0005524">
    <property type="term" value="F:ATP binding"/>
    <property type="evidence" value="ECO:0007669"/>
    <property type="project" value="UniProtKB-KW"/>
</dbReference>
<dbReference type="Gene3D" id="3.40.50.1000">
    <property type="entry name" value="HAD superfamily/HAD-like"/>
    <property type="match status" value="2"/>
</dbReference>
<dbReference type="Gene3D" id="2.70.150.10">
    <property type="entry name" value="Calcium-transporting ATPase, cytoplasmic transduction domain A"/>
    <property type="match status" value="1"/>
</dbReference>
<dbReference type="SUPFAM" id="SSF81660">
    <property type="entry name" value="Metal cation-transporting ATPase, ATP-binding domain N"/>
    <property type="match status" value="1"/>
</dbReference>
<accession>A0A507C3C1</accession>
<comment type="similarity">
    <text evidence="10">Belongs to the cation transport ATPase (P-type) (TC 3.A.3) family.</text>
</comment>
<keyword evidence="6" id="KW-0067">ATP-binding</keyword>
<dbReference type="RefSeq" id="XP_031023654.1">
    <property type="nucleotide sequence ID" value="XM_031170387.1"/>
</dbReference>
<dbReference type="FunFam" id="3.40.50.1000:FF:000001">
    <property type="entry name" value="Phospholipid-transporting ATPase IC"/>
    <property type="match status" value="1"/>
</dbReference>
<dbReference type="Pfam" id="PF00689">
    <property type="entry name" value="Cation_ATPase_C"/>
    <property type="match status" value="1"/>
</dbReference>
<evidence type="ECO:0000259" key="13">
    <source>
        <dbReference type="SMART" id="SM00831"/>
    </source>
</evidence>
<evidence type="ECO:0000256" key="6">
    <source>
        <dbReference type="ARBA" id="ARBA00022840"/>
    </source>
</evidence>
<dbReference type="SFLD" id="SFLDF00027">
    <property type="entry name" value="p-type_atpase"/>
    <property type="match status" value="1"/>
</dbReference>
<proteinExistence type="inferred from homology"/>
<evidence type="ECO:0000256" key="9">
    <source>
        <dbReference type="ARBA" id="ARBA00023136"/>
    </source>
</evidence>
<dbReference type="FunFam" id="2.70.150.10:FF:000016">
    <property type="entry name" value="Calcium-transporting P-type ATPase putative"/>
    <property type="match status" value="1"/>
</dbReference>
<dbReference type="PANTHER" id="PTHR43294">
    <property type="entry name" value="SODIUM/POTASSIUM-TRANSPORTING ATPASE SUBUNIT ALPHA"/>
    <property type="match status" value="1"/>
</dbReference>
<evidence type="ECO:0000256" key="5">
    <source>
        <dbReference type="ARBA" id="ARBA00022741"/>
    </source>
</evidence>
<keyword evidence="5" id="KW-0547">Nucleotide-binding</keyword>
<name>A0A507C3C1_9FUNG</name>
<dbReference type="GO" id="GO:1990573">
    <property type="term" value="P:potassium ion import across plasma membrane"/>
    <property type="evidence" value="ECO:0007669"/>
    <property type="project" value="TreeGrafter"/>
</dbReference>
<keyword evidence="8 12" id="KW-1133">Transmembrane helix</keyword>
<dbReference type="GO" id="GO:0005886">
    <property type="term" value="C:plasma membrane"/>
    <property type="evidence" value="ECO:0007669"/>
    <property type="project" value="UniProtKB-SubCell"/>
</dbReference>
<dbReference type="InterPro" id="IPR044492">
    <property type="entry name" value="P_typ_ATPase_HD_dom"/>
</dbReference>
<dbReference type="InterPro" id="IPR006068">
    <property type="entry name" value="ATPase_P-typ_cation-transptr_C"/>
</dbReference>
<dbReference type="GO" id="GO:0016887">
    <property type="term" value="F:ATP hydrolysis activity"/>
    <property type="evidence" value="ECO:0007669"/>
    <property type="project" value="InterPro"/>
</dbReference>
<dbReference type="STRING" id="1806994.A0A507C3C1"/>
<evidence type="ECO:0000256" key="12">
    <source>
        <dbReference type="SAM" id="Phobius"/>
    </source>
</evidence>
<feature type="transmembrane region" description="Helical" evidence="12">
    <location>
        <begin position="1040"/>
        <end position="1060"/>
    </location>
</feature>
<dbReference type="NCBIfam" id="TIGR01494">
    <property type="entry name" value="ATPase_P-type"/>
    <property type="match status" value="2"/>
</dbReference>
<keyword evidence="3 12" id="KW-0812">Transmembrane</keyword>
<feature type="transmembrane region" description="Helical" evidence="12">
    <location>
        <begin position="1158"/>
        <end position="1178"/>
    </location>
</feature>
<feature type="transmembrane region" description="Helical" evidence="12">
    <location>
        <begin position="1013"/>
        <end position="1034"/>
    </location>
</feature>
<reference evidence="14 15" key="1">
    <citation type="journal article" date="2019" name="Sci. Rep.">
        <title>Comparative genomics of chytrid fungi reveal insights into the obligate biotrophic and pathogenic lifestyle of Synchytrium endobioticum.</title>
        <authorList>
            <person name="van de Vossenberg B.T.L.H."/>
            <person name="Warris S."/>
            <person name="Nguyen H.D.T."/>
            <person name="van Gent-Pelzer M.P.E."/>
            <person name="Joly D.L."/>
            <person name="van de Geest H.C."/>
            <person name="Bonants P.J.M."/>
            <person name="Smith D.S."/>
            <person name="Levesque C.A."/>
            <person name="van der Lee T.A.J."/>
        </authorList>
    </citation>
    <scope>NUCLEOTIDE SEQUENCE [LARGE SCALE GENOMIC DNA]</scope>
    <source>
        <strain evidence="14 15">JEL517</strain>
    </source>
</reference>
<evidence type="ECO:0000313" key="15">
    <source>
        <dbReference type="Proteomes" id="UP000319731"/>
    </source>
</evidence>
<dbReference type="PROSITE" id="PS00154">
    <property type="entry name" value="ATPASE_E1_E2"/>
    <property type="match status" value="1"/>
</dbReference>
<dbReference type="InterPro" id="IPR023298">
    <property type="entry name" value="ATPase_P-typ_TM_dom_sf"/>
</dbReference>
<dbReference type="SUPFAM" id="SSF56784">
    <property type="entry name" value="HAD-like"/>
    <property type="match status" value="1"/>
</dbReference>
<dbReference type="InterPro" id="IPR059000">
    <property type="entry name" value="ATPase_P-type_domA"/>
</dbReference>
<dbReference type="AlphaFoldDB" id="A0A507C3C1"/>
<dbReference type="SFLD" id="SFLDG00002">
    <property type="entry name" value="C1.7:_P-type_atpase_like"/>
    <property type="match status" value="1"/>
</dbReference>
<dbReference type="SUPFAM" id="SSF81665">
    <property type="entry name" value="Calcium ATPase, transmembrane domain M"/>
    <property type="match status" value="1"/>
</dbReference>
<dbReference type="SUPFAM" id="SSF81653">
    <property type="entry name" value="Calcium ATPase, transduction domain A"/>
    <property type="match status" value="1"/>
</dbReference>
<evidence type="ECO:0000256" key="10">
    <source>
        <dbReference type="ARBA" id="ARBA00038148"/>
    </source>
</evidence>
<dbReference type="GeneID" id="42005684"/>
<dbReference type="GO" id="GO:0005391">
    <property type="term" value="F:P-type sodium:potassium-exchanging transporter activity"/>
    <property type="evidence" value="ECO:0007669"/>
    <property type="project" value="TreeGrafter"/>
</dbReference>
<feature type="domain" description="Cation-transporting P-type ATPase N-terminal" evidence="13">
    <location>
        <begin position="212"/>
        <end position="286"/>
    </location>
</feature>
<dbReference type="GO" id="GO:0030007">
    <property type="term" value="P:intracellular potassium ion homeostasis"/>
    <property type="evidence" value="ECO:0007669"/>
    <property type="project" value="TreeGrafter"/>
</dbReference>
<evidence type="ECO:0000256" key="2">
    <source>
        <dbReference type="ARBA" id="ARBA00022475"/>
    </source>
</evidence>
<feature type="transmembrane region" description="Helical" evidence="12">
    <location>
        <begin position="456"/>
        <end position="475"/>
    </location>
</feature>
<keyword evidence="9 12" id="KW-0472">Membrane</keyword>
<evidence type="ECO:0000313" key="14">
    <source>
        <dbReference type="EMBL" id="TPX32446.1"/>
    </source>
</evidence>
<dbReference type="InterPro" id="IPR008250">
    <property type="entry name" value="ATPase_P-typ_transduc_dom_A_sf"/>
</dbReference>
<evidence type="ECO:0000256" key="1">
    <source>
        <dbReference type="ARBA" id="ARBA00004651"/>
    </source>
</evidence>
<evidence type="ECO:0000256" key="4">
    <source>
        <dbReference type="ARBA" id="ARBA00022723"/>
    </source>
</evidence>
<dbReference type="Pfam" id="PF13246">
    <property type="entry name" value="Cation_ATPase"/>
    <property type="match status" value="1"/>
</dbReference>
<dbReference type="PRINTS" id="PR00119">
    <property type="entry name" value="CATATPASE"/>
</dbReference>
<gene>
    <name evidence="14" type="ORF">SmJEL517_g04459</name>
</gene>
<keyword evidence="4" id="KW-0479">Metal-binding</keyword>
<dbReference type="EMBL" id="QEAO01000030">
    <property type="protein sequence ID" value="TPX32446.1"/>
    <property type="molecule type" value="Genomic_DNA"/>
</dbReference>
<dbReference type="Gene3D" id="1.20.1110.10">
    <property type="entry name" value="Calcium-transporting ATPase, transmembrane domain"/>
    <property type="match status" value="2"/>
</dbReference>
<feature type="transmembrane region" description="Helical" evidence="12">
    <location>
        <begin position="1190"/>
        <end position="1210"/>
    </location>
</feature>
<dbReference type="InterPro" id="IPR023299">
    <property type="entry name" value="ATPase_P-typ_cyto_dom_N"/>
</dbReference>
<dbReference type="InterPro" id="IPR023214">
    <property type="entry name" value="HAD_sf"/>
</dbReference>
<dbReference type="Pfam" id="PF00702">
    <property type="entry name" value="Hydrolase"/>
    <property type="match status" value="1"/>
</dbReference>
<feature type="transmembrane region" description="Helical" evidence="12">
    <location>
        <begin position="487"/>
        <end position="510"/>
    </location>
</feature>
<dbReference type="SMART" id="SM00831">
    <property type="entry name" value="Cation_ATPase_N"/>
    <property type="match status" value="1"/>
</dbReference>
<sequence>MATSPGGVDSDLRSVSVYLDGRASIEHQIDIHVIDLSEVADNKDILLLDVLNGIRYVMDYRIQGGKMTHLDGAIMERLCRGLLLFTRQHEGSLLKQRPTQEADLAFVLFGEFIEEVEEFRHAVSQTPTTDLMHSLKIDRRCQPWSTPEQKQAAATILGLLTSRFSQFRDWHELVQSDEHGDVDVLMKEYEEKFKRPTMPMPSKEDLYPPPALYFDKNGERLAEMYRTDIKNGLSSSVIPEFTAFYGSNMLPPPPKPSPLKMLWEQVSDFMIVILVIAAIAEGASGDPKGMAVLLIVVVINVIIGFSQEWKANQALEALMSLSVPKASVIRDGKQQVIDSKELVPGDVVVLDEGDAVPADLRLVEVSGLELVESILTGESVPTVKSIRTIRQRTRKLPLGDCKSNAFMATVVARGRGKGIVVRTGEQTEMGKISKALTSQKSPKTPIQIKLANLGKWLVVLSAVLCILIVIIGLAYRRPALVMIEVGISLAVSVIPEGLVAVVTVTMALGVRRMATQNAIVRKLASVETLGSVTVICSDKTGTLTEGKMGTAEMWTSDNSSFIFTHSTSLDPSIGGAQRYPWTPLPDILSDPKGPGNWIAHTKDQAVDVPKDVAKAPAHLVVASMVATLCNNSRVNWDEENKKWKPIGDPTEVAMVVAAQKSGFPREWFEEKMKLGRVCENPFDSDRKIMSVLVKRVDEASKSNGDSNGTSHMNGNGAAVPAEGDIVDHVAGKAPSDGQTLPPGTAFVLVKGAPEAVLHKCVSYLPSPDLNTSATSPHVSFVTLFDHAQPEPLSDAFVDYVSEASSKMAARGLRVLALALRQVNEETSSALAVSKNPQDSERELCFVGLIGLIDPAKEGVKESVASCKAAGIRVIMITGDHVATATAIAKQLGIIDPENPILNRAMKGYEVDLLSEEQLGDLRPFPVVFARVSPDNKLKIVTALQAIGQAVSMTGDGVNDAPAIKKADVGVAMGIGGTEITKQAADIVLADDNFSTIVAAVKEGRRVFDNIKKFIVYLLSCNSAEIWLFLICAVIDVDLPFITIQILYANIIADIPPAMSLGLEPPETDIMDRPPRPPNQSVLTPISTLLVLSQGLIQSLLSFGAYMLARGGYIPTDESLISQRSLAFATLTTLQLWQSFLSRSVEASVFTTGVIGNKWMIGAFLLSFLCLLLGLYLPGFSDWLELGDIHIIGWGVCLACVVIQTVCVELLKLWARTAYARGWLQEIRFPWSKRKTTSFVRPF</sequence>
<protein>
    <recommendedName>
        <fullName evidence="11">Sodium/potassium exporting P-type ATPase 1</fullName>
    </recommendedName>
</protein>
<dbReference type="GO" id="GO:0036376">
    <property type="term" value="P:sodium ion export across plasma membrane"/>
    <property type="evidence" value="ECO:0007669"/>
    <property type="project" value="TreeGrafter"/>
</dbReference>
<dbReference type="InterPro" id="IPR004014">
    <property type="entry name" value="ATPase_P-typ_cation-transptr_N"/>
</dbReference>
<dbReference type="InterPro" id="IPR001757">
    <property type="entry name" value="P_typ_ATPase"/>
</dbReference>
<dbReference type="GO" id="GO:0005384">
    <property type="term" value="F:manganese ion transmembrane transporter activity"/>
    <property type="evidence" value="ECO:0007669"/>
    <property type="project" value="UniProtKB-ARBA"/>
</dbReference>
<dbReference type="Pfam" id="PF00122">
    <property type="entry name" value="E1-E2_ATPase"/>
    <property type="match status" value="1"/>
</dbReference>
<dbReference type="OrthoDB" id="116380at2759"/>
<keyword evidence="7" id="KW-1278">Translocase</keyword>
<dbReference type="InterPro" id="IPR036412">
    <property type="entry name" value="HAD-like_sf"/>
</dbReference>
<evidence type="ECO:0000256" key="11">
    <source>
        <dbReference type="ARBA" id="ARBA00073741"/>
    </source>
</evidence>
<dbReference type="PANTHER" id="PTHR43294:SF21">
    <property type="entry name" value="CATION TRANSPORTING ATPASE"/>
    <property type="match status" value="1"/>
</dbReference>
<comment type="caution">
    <text evidence="14">The sequence shown here is derived from an EMBL/GenBank/DDBJ whole genome shotgun (WGS) entry which is preliminary data.</text>
</comment>
<evidence type="ECO:0000256" key="8">
    <source>
        <dbReference type="ARBA" id="ARBA00022989"/>
    </source>
</evidence>
<dbReference type="Proteomes" id="UP000319731">
    <property type="component" value="Unassembled WGS sequence"/>
</dbReference>
<dbReference type="InterPro" id="IPR018303">
    <property type="entry name" value="ATPase_P-typ_P_site"/>
</dbReference>
<dbReference type="GO" id="GO:0046872">
    <property type="term" value="F:metal ion binding"/>
    <property type="evidence" value="ECO:0007669"/>
    <property type="project" value="UniProtKB-KW"/>
</dbReference>
<dbReference type="FunFam" id="3.40.50.1000:FF:000028">
    <property type="entry name" value="Calcium-transporting P-type ATPase, putative"/>
    <property type="match status" value="1"/>
</dbReference>
<keyword evidence="2" id="KW-1003">Cell membrane</keyword>
<dbReference type="InterPro" id="IPR050510">
    <property type="entry name" value="Cation_transp_ATPase_P-type"/>
</dbReference>
<dbReference type="Gene3D" id="3.40.1110.10">
    <property type="entry name" value="Calcium-transporting ATPase, cytoplasmic domain N"/>
    <property type="match status" value="2"/>
</dbReference>
<feature type="transmembrane region" description="Helical" evidence="12">
    <location>
        <begin position="289"/>
        <end position="306"/>
    </location>
</feature>
<dbReference type="PRINTS" id="PR00120">
    <property type="entry name" value="HATPASE"/>
</dbReference>